<dbReference type="SUPFAM" id="SSF52317">
    <property type="entry name" value="Class I glutamine amidotransferase-like"/>
    <property type="match status" value="1"/>
</dbReference>
<comment type="pathway">
    <text evidence="10">Cofactor biosynthesis; pyridoxal 5'-phosphate biosynthesis.</text>
</comment>
<dbReference type="UniPathway" id="UPA00245"/>
<comment type="catalytic activity">
    <reaction evidence="6 10">
        <text>aldehydo-D-ribose 5-phosphate + D-glyceraldehyde 3-phosphate + L-glutamine = pyridoxal 5'-phosphate + L-glutamate + phosphate + 3 H2O + H(+)</text>
        <dbReference type="Rhea" id="RHEA:31507"/>
        <dbReference type="ChEBI" id="CHEBI:15377"/>
        <dbReference type="ChEBI" id="CHEBI:15378"/>
        <dbReference type="ChEBI" id="CHEBI:29985"/>
        <dbReference type="ChEBI" id="CHEBI:43474"/>
        <dbReference type="ChEBI" id="CHEBI:58273"/>
        <dbReference type="ChEBI" id="CHEBI:58359"/>
        <dbReference type="ChEBI" id="CHEBI:59776"/>
        <dbReference type="ChEBI" id="CHEBI:597326"/>
        <dbReference type="EC" id="4.3.3.6"/>
    </reaction>
</comment>
<evidence type="ECO:0000256" key="10">
    <source>
        <dbReference type="HAMAP-Rule" id="MF_01615"/>
    </source>
</evidence>
<accession>A0A7C4Y3Q6</accession>
<dbReference type="EC" id="4.3.3.6" evidence="10"/>
<evidence type="ECO:0000256" key="4">
    <source>
        <dbReference type="ARBA" id="ARBA00022962"/>
    </source>
</evidence>
<evidence type="ECO:0000256" key="6">
    <source>
        <dbReference type="ARBA" id="ARBA00047992"/>
    </source>
</evidence>
<keyword evidence="2 10" id="KW-0378">Hydrolase</keyword>
<organism evidence="13">
    <name type="scientific">Caldisericum exile</name>
    <dbReference type="NCBI Taxonomy" id="693075"/>
    <lineage>
        <taxon>Bacteria</taxon>
        <taxon>Pseudomonadati</taxon>
        <taxon>Caldisericota/Cryosericota group</taxon>
        <taxon>Caldisericota</taxon>
        <taxon>Caldisericia</taxon>
        <taxon>Caldisericales</taxon>
        <taxon>Caldisericaceae</taxon>
        <taxon>Caldisericum</taxon>
    </lineage>
</organism>
<feature type="active site" description="Charge relay system" evidence="10 11">
    <location>
        <position position="171"/>
    </location>
</feature>
<dbReference type="GO" id="GO:1903600">
    <property type="term" value="C:glutaminase complex"/>
    <property type="evidence" value="ECO:0007669"/>
    <property type="project" value="TreeGrafter"/>
</dbReference>
<sequence>MRIGVLALQGAVSEHINMIKSLGVEAIPVKTADEISSVDGLIIPGGESTTMGRLITKFELENVIKERISEGMPVYGTCAGMILLAKRIKNYDQFNLGMLDITIVRNAFGRQVNSMEVDLSVKGFDMPFHAIFIRAPVAVELGSDVEALAVLDEGTVFLRENNIFASSFHPELGNDPRIHRMFIESVEKFLDTGR</sequence>
<comment type="catalytic activity">
    <reaction evidence="7 10">
        <text>L-glutamine + H2O = L-glutamate + NH4(+)</text>
        <dbReference type="Rhea" id="RHEA:15889"/>
        <dbReference type="ChEBI" id="CHEBI:15377"/>
        <dbReference type="ChEBI" id="CHEBI:28938"/>
        <dbReference type="ChEBI" id="CHEBI:29985"/>
        <dbReference type="ChEBI" id="CHEBI:58359"/>
        <dbReference type="EC" id="3.5.1.2"/>
    </reaction>
</comment>
<gene>
    <name evidence="10 13" type="primary">pdxT</name>
    <name evidence="13" type="ORF">ENV82_01280</name>
</gene>
<feature type="binding site" evidence="10 12">
    <location>
        <begin position="46"/>
        <end position="48"/>
    </location>
    <ligand>
        <name>L-glutamine</name>
        <dbReference type="ChEBI" id="CHEBI:58359"/>
    </ligand>
</feature>
<feature type="active site" description="Charge relay system" evidence="10 11">
    <location>
        <position position="169"/>
    </location>
</feature>
<feature type="binding site" evidence="10 12">
    <location>
        <begin position="133"/>
        <end position="134"/>
    </location>
    <ligand>
        <name>L-glutamine</name>
        <dbReference type="ChEBI" id="CHEBI:58359"/>
    </ligand>
</feature>
<evidence type="ECO:0000313" key="13">
    <source>
        <dbReference type="EMBL" id="HGW60060.1"/>
    </source>
</evidence>
<dbReference type="HAMAP" id="MF_01615">
    <property type="entry name" value="PdxT"/>
    <property type="match status" value="1"/>
</dbReference>
<proteinExistence type="inferred from homology"/>
<evidence type="ECO:0000256" key="3">
    <source>
        <dbReference type="ARBA" id="ARBA00022898"/>
    </source>
</evidence>
<comment type="function">
    <text evidence="8 10">Catalyzes the hydrolysis of glutamine to glutamate and ammonia as part of the biosynthesis of pyridoxal 5'-phosphate. The resulting ammonia molecule is channeled to the active site of PdxS.</text>
</comment>
<dbReference type="EC" id="3.5.1.2" evidence="10"/>
<evidence type="ECO:0000256" key="8">
    <source>
        <dbReference type="ARBA" id="ARBA00054599"/>
    </source>
</evidence>
<dbReference type="GO" id="GO:0008614">
    <property type="term" value="P:pyridoxine metabolic process"/>
    <property type="evidence" value="ECO:0007669"/>
    <property type="project" value="TreeGrafter"/>
</dbReference>
<evidence type="ECO:0000256" key="5">
    <source>
        <dbReference type="ARBA" id="ARBA00023239"/>
    </source>
</evidence>
<dbReference type="AlphaFoldDB" id="A0A7C4Y3Q6"/>
<reference evidence="13" key="1">
    <citation type="journal article" date="2020" name="mSystems">
        <title>Genome- and Community-Level Interaction Insights into Carbon Utilization and Element Cycling Functions of Hydrothermarchaeota in Hydrothermal Sediment.</title>
        <authorList>
            <person name="Zhou Z."/>
            <person name="Liu Y."/>
            <person name="Xu W."/>
            <person name="Pan J."/>
            <person name="Luo Z.H."/>
            <person name="Li M."/>
        </authorList>
    </citation>
    <scope>NUCLEOTIDE SEQUENCE [LARGE SCALE GENOMIC DNA]</scope>
    <source>
        <strain evidence="13">SpSt-794</strain>
    </source>
</reference>
<evidence type="ECO:0000256" key="9">
    <source>
        <dbReference type="ARBA" id="ARBA00064749"/>
    </source>
</evidence>
<dbReference type="InterPro" id="IPR021196">
    <property type="entry name" value="PdxT/SNO_CS"/>
</dbReference>
<name>A0A7C4Y3Q6_9BACT</name>
<dbReference type="PROSITE" id="PS51130">
    <property type="entry name" value="PDXT_SNO_2"/>
    <property type="match status" value="1"/>
</dbReference>
<dbReference type="Gene3D" id="3.40.50.880">
    <property type="match status" value="1"/>
</dbReference>
<keyword evidence="5 10" id="KW-0456">Lyase</keyword>
<dbReference type="PIRSF" id="PIRSF005639">
    <property type="entry name" value="Glut_amidoT_SNO"/>
    <property type="match status" value="1"/>
</dbReference>
<dbReference type="InterPro" id="IPR029062">
    <property type="entry name" value="Class_I_gatase-like"/>
</dbReference>
<evidence type="ECO:0000256" key="7">
    <source>
        <dbReference type="ARBA" id="ARBA00049534"/>
    </source>
</evidence>
<protein>
    <recommendedName>
        <fullName evidence="10">Pyridoxal 5'-phosphate synthase subunit PdxT</fullName>
        <ecNumber evidence="10">4.3.3.6</ecNumber>
    </recommendedName>
    <alternativeName>
        <fullName evidence="10">Pdx2</fullName>
    </alternativeName>
    <alternativeName>
        <fullName evidence="10">Pyridoxal 5'-phosphate synthase glutaminase subunit</fullName>
        <ecNumber evidence="10">3.5.1.2</ecNumber>
    </alternativeName>
</protein>
<dbReference type="PROSITE" id="PS01236">
    <property type="entry name" value="PDXT_SNO_1"/>
    <property type="match status" value="1"/>
</dbReference>
<dbReference type="NCBIfam" id="TIGR03800">
    <property type="entry name" value="PLP_synth_Pdx2"/>
    <property type="match status" value="1"/>
</dbReference>
<dbReference type="GO" id="GO:0006543">
    <property type="term" value="P:L-glutamine catabolic process"/>
    <property type="evidence" value="ECO:0007669"/>
    <property type="project" value="UniProtKB-UniRule"/>
</dbReference>
<comment type="subunit">
    <text evidence="9 10">In the presence of PdxS, forms a dodecamer of heterodimers. Only shows activity in the heterodimer.</text>
</comment>
<dbReference type="PANTHER" id="PTHR31559:SF0">
    <property type="entry name" value="PYRIDOXAL 5'-PHOSPHATE SYNTHASE SUBUNIT SNO1-RELATED"/>
    <property type="match status" value="1"/>
</dbReference>
<dbReference type="GO" id="GO:0042823">
    <property type="term" value="P:pyridoxal phosphate biosynthetic process"/>
    <property type="evidence" value="ECO:0007669"/>
    <property type="project" value="UniProtKB-UniRule"/>
</dbReference>
<evidence type="ECO:0000256" key="1">
    <source>
        <dbReference type="ARBA" id="ARBA00008345"/>
    </source>
</evidence>
<evidence type="ECO:0000256" key="12">
    <source>
        <dbReference type="PIRSR" id="PIRSR005639-2"/>
    </source>
</evidence>
<comment type="caution">
    <text evidence="13">The sequence shown here is derived from an EMBL/GenBank/DDBJ whole genome shotgun (WGS) entry which is preliminary data.</text>
</comment>
<evidence type="ECO:0000256" key="11">
    <source>
        <dbReference type="PIRSR" id="PIRSR005639-1"/>
    </source>
</evidence>
<dbReference type="EMBL" id="DTHV01000036">
    <property type="protein sequence ID" value="HGW60060.1"/>
    <property type="molecule type" value="Genomic_DNA"/>
</dbReference>
<feature type="active site" description="Nucleophile" evidence="10 11">
    <location>
        <position position="78"/>
    </location>
</feature>
<evidence type="ECO:0000256" key="2">
    <source>
        <dbReference type="ARBA" id="ARBA00022801"/>
    </source>
</evidence>
<dbReference type="GO" id="GO:0036381">
    <property type="term" value="F:pyridoxal 5'-phosphate synthase (glutamine hydrolysing) activity"/>
    <property type="evidence" value="ECO:0007669"/>
    <property type="project" value="UniProtKB-UniRule"/>
</dbReference>
<feature type="binding site" evidence="10 12">
    <location>
        <position position="105"/>
    </location>
    <ligand>
        <name>L-glutamine</name>
        <dbReference type="ChEBI" id="CHEBI:58359"/>
    </ligand>
</feature>
<dbReference type="GO" id="GO:0004359">
    <property type="term" value="F:glutaminase activity"/>
    <property type="evidence" value="ECO:0007669"/>
    <property type="project" value="UniProtKB-UniRule"/>
</dbReference>
<dbReference type="InterPro" id="IPR002161">
    <property type="entry name" value="PdxT/SNO"/>
</dbReference>
<dbReference type="GO" id="GO:0005829">
    <property type="term" value="C:cytosol"/>
    <property type="evidence" value="ECO:0007669"/>
    <property type="project" value="TreeGrafter"/>
</dbReference>
<dbReference type="CDD" id="cd01749">
    <property type="entry name" value="GATase1_PB"/>
    <property type="match status" value="1"/>
</dbReference>
<comment type="similarity">
    <text evidence="1 10">Belongs to the glutaminase PdxT/SNO family.</text>
</comment>
<dbReference type="PROSITE" id="PS51273">
    <property type="entry name" value="GATASE_TYPE_1"/>
    <property type="match status" value="1"/>
</dbReference>
<keyword evidence="3 10" id="KW-0663">Pyridoxal phosphate</keyword>
<dbReference type="Pfam" id="PF01174">
    <property type="entry name" value="SNO"/>
    <property type="match status" value="1"/>
</dbReference>
<dbReference type="PROSITE" id="PS51274">
    <property type="entry name" value="GATASE_COBBQ"/>
    <property type="match status" value="1"/>
</dbReference>
<keyword evidence="4 10" id="KW-0315">Glutamine amidotransferase</keyword>
<dbReference type="FunFam" id="3.40.50.880:FF:000010">
    <property type="entry name" value="uncharacterized protein LOC100176842 isoform X2"/>
    <property type="match status" value="1"/>
</dbReference>
<dbReference type="PANTHER" id="PTHR31559">
    <property type="entry name" value="PYRIDOXAL 5'-PHOSPHATE SYNTHASE SUBUNIT SNO"/>
    <property type="match status" value="1"/>
</dbReference>